<evidence type="ECO:0000313" key="2">
    <source>
        <dbReference type="EMBL" id="KKK92304.1"/>
    </source>
</evidence>
<reference evidence="2" key="1">
    <citation type="journal article" date="2015" name="Nature">
        <title>Complex archaea that bridge the gap between prokaryotes and eukaryotes.</title>
        <authorList>
            <person name="Spang A."/>
            <person name="Saw J.H."/>
            <person name="Jorgensen S.L."/>
            <person name="Zaremba-Niedzwiedzka K."/>
            <person name="Martijn J."/>
            <person name="Lind A.E."/>
            <person name="van Eijk R."/>
            <person name="Schleper C."/>
            <person name="Guy L."/>
            <person name="Ettema T.J."/>
        </authorList>
    </citation>
    <scope>NUCLEOTIDE SEQUENCE</scope>
</reference>
<evidence type="ECO:0000256" key="1">
    <source>
        <dbReference type="SAM" id="MobiDB-lite"/>
    </source>
</evidence>
<dbReference type="InterPro" id="IPR019587">
    <property type="entry name" value="Polyketide_cyclase/dehydratase"/>
</dbReference>
<dbReference type="SUPFAM" id="SSF55961">
    <property type="entry name" value="Bet v1-like"/>
    <property type="match status" value="1"/>
</dbReference>
<comment type="caution">
    <text evidence="2">The sequence shown here is derived from an EMBL/GenBank/DDBJ whole genome shotgun (WGS) entry which is preliminary data.</text>
</comment>
<organism evidence="2">
    <name type="scientific">marine sediment metagenome</name>
    <dbReference type="NCBI Taxonomy" id="412755"/>
    <lineage>
        <taxon>unclassified sequences</taxon>
        <taxon>metagenomes</taxon>
        <taxon>ecological metagenomes</taxon>
    </lineage>
</organism>
<dbReference type="EMBL" id="LAZR01048269">
    <property type="protein sequence ID" value="KKK92304.1"/>
    <property type="molecule type" value="Genomic_DNA"/>
</dbReference>
<dbReference type="InterPro" id="IPR023393">
    <property type="entry name" value="START-like_dom_sf"/>
</dbReference>
<dbReference type="Pfam" id="PF10604">
    <property type="entry name" value="Polyketide_cyc2"/>
    <property type="match status" value="1"/>
</dbReference>
<protein>
    <recommendedName>
        <fullName evidence="3">Coenzyme Q-binding protein COQ10 START domain-containing protein</fullName>
    </recommendedName>
</protein>
<gene>
    <name evidence="2" type="ORF">LCGC14_2704260</name>
</gene>
<dbReference type="Gene3D" id="3.30.530.20">
    <property type="match status" value="1"/>
</dbReference>
<name>A0A0F9BNZ6_9ZZZZ</name>
<sequence>MPSVQRSLTINAPPAQVYEAFIDLSRWLEWNPHLREVRPLSEGPLTPGSRARVALKLNPLPSVWEVTEVNPGRSFAWASSLLPGLRLVFDHVAESADGGTRATLRIDIEGPLAFLAGLAGTIYGRNLDHSLAALKDILEAEAGPAPEPQQPAAEGPEAAAAEPEAEAETEAKPEVKNE</sequence>
<proteinExistence type="predicted"/>
<dbReference type="AlphaFoldDB" id="A0A0F9BNZ6"/>
<feature type="compositionally biased region" description="Low complexity" evidence="1">
    <location>
        <begin position="140"/>
        <end position="162"/>
    </location>
</feature>
<feature type="region of interest" description="Disordered" evidence="1">
    <location>
        <begin position="138"/>
        <end position="178"/>
    </location>
</feature>
<accession>A0A0F9BNZ6</accession>
<evidence type="ECO:0008006" key="3">
    <source>
        <dbReference type="Google" id="ProtNLM"/>
    </source>
</evidence>
<feature type="compositionally biased region" description="Basic and acidic residues" evidence="1">
    <location>
        <begin position="169"/>
        <end position="178"/>
    </location>
</feature>